<keyword evidence="6" id="KW-0694">RNA-binding</keyword>
<protein>
    <recommendedName>
        <fullName evidence="5 6">Small ribosomal subunit protein bS6</fullName>
    </recommendedName>
</protein>
<dbReference type="NCBIfam" id="TIGR00166">
    <property type="entry name" value="S6"/>
    <property type="match status" value="1"/>
</dbReference>
<dbReference type="InterPro" id="IPR035980">
    <property type="entry name" value="Ribosomal_bS6_sf"/>
</dbReference>
<dbReference type="Gene3D" id="3.30.70.60">
    <property type="match status" value="1"/>
</dbReference>
<dbReference type="RefSeq" id="WP_210511113.1">
    <property type="nucleotide sequence ID" value="NZ_JAFIDN010000003.1"/>
</dbReference>
<dbReference type="GO" id="GO:0005737">
    <property type="term" value="C:cytoplasm"/>
    <property type="evidence" value="ECO:0007669"/>
    <property type="project" value="UniProtKB-ARBA"/>
</dbReference>
<evidence type="ECO:0000313" key="7">
    <source>
        <dbReference type="EMBL" id="MBP3192223.1"/>
    </source>
</evidence>
<keyword evidence="3 6" id="KW-0687">Ribonucleoprotein</keyword>
<evidence type="ECO:0000256" key="3">
    <source>
        <dbReference type="ARBA" id="ARBA00023274"/>
    </source>
</evidence>
<dbReference type="InterPro" id="IPR020814">
    <property type="entry name" value="Ribosomal_S6_plastid/chlpt"/>
</dbReference>
<name>A0A8J7S581_9BACT</name>
<gene>
    <name evidence="6 7" type="primary">rpsF</name>
    <name evidence="7" type="ORF">NATSA_06085</name>
</gene>
<dbReference type="GO" id="GO:0003735">
    <property type="term" value="F:structural constituent of ribosome"/>
    <property type="evidence" value="ECO:0007669"/>
    <property type="project" value="InterPro"/>
</dbReference>
<keyword evidence="2 6" id="KW-0689">Ribosomal protein</keyword>
<dbReference type="Proteomes" id="UP000673975">
    <property type="component" value="Unassembled WGS sequence"/>
</dbReference>
<keyword evidence="8" id="KW-1185">Reference proteome</keyword>
<dbReference type="Pfam" id="PF01250">
    <property type="entry name" value="Ribosomal_S6"/>
    <property type="match status" value="1"/>
</dbReference>
<dbReference type="CDD" id="cd00473">
    <property type="entry name" value="bS6"/>
    <property type="match status" value="1"/>
</dbReference>
<accession>A0A8J7S581</accession>
<evidence type="ECO:0000256" key="4">
    <source>
        <dbReference type="ARBA" id="ARBA00035104"/>
    </source>
</evidence>
<dbReference type="SUPFAM" id="SSF54995">
    <property type="entry name" value="Ribosomal protein S6"/>
    <property type="match status" value="1"/>
</dbReference>
<evidence type="ECO:0000256" key="5">
    <source>
        <dbReference type="ARBA" id="ARBA00035294"/>
    </source>
</evidence>
<dbReference type="GO" id="GO:0070181">
    <property type="term" value="F:small ribosomal subunit rRNA binding"/>
    <property type="evidence" value="ECO:0007669"/>
    <property type="project" value="TreeGrafter"/>
</dbReference>
<comment type="function">
    <text evidence="4 6">Binds together with bS18 to 16S ribosomal RNA.</text>
</comment>
<dbReference type="HAMAP" id="MF_00360">
    <property type="entry name" value="Ribosomal_bS6"/>
    <property type="match status" value="1"/>
</dbReference>
<comment type="caution">
    <text evidence="7">The sequence shown here is derived from an EMBL/GenBank/DDBJ whole genome shotgun (WGS) entry which is preliminary data.</text>
</comment>
<comment type="similarity">
    <text evidence="1 6">Belongs to the bacterial ribosomal protein bS6 family.</text>
</comment>
<evidence type="ECO:0000256" key="1">
    <source>
        <dbReference type="ARBA" id="ARBA00009512"/>
    </source>
</evidence>
<dbReference type="AlphaFoldDB" id="A0A8J7S581"/>
<proteinExistence type="inferred from homology"/>
<dbReference type="GO" id="GO:0006412">
    <property type="term" value="P:translation"/>
    <property type="evidence" value="ECO:0007669"/>
    <property type="project" value="UniProtKB-UniRule"/>
</dbReference>
<dbReference type="GO" id="GO:0005840">
    <property type="term" value="C:ribosome"/>
    <property type="evidence" value="ECO:0007669"/>
    <property type="project" value="UniProtKB-KW"/>
</dbReference>
<sequence>MKTNFYEATFIINPVLEEDQVNEVKEDFETFLKENGAEIDEIDEWGIKRLAYEIDGKNSGYYINAYFNAPVTIINDLERYFRLQENIIRHLILKYDNKMLKHRELQKKGKLPVVFSETAEEE</sequence>
<dbReference type="InterPro" id="IPR000529">
    <property type="entry name" value="Ribosomal_bS6"/>
</dbReference>
<dbReference type="GO" id="GO:1990904">
    <property type="term" value="C:ribonucleoprotein complex"/>
    <property type="evidence" value="ECO:0007669"/>
    <property type="project" value="UniProtKB-KW"/>
</dbReference>
<evidence type="ECO:0000256" key="2">
    <source>
        <dbReference type="ARBA" id="ARBA00022980"/>
    </source>
</evidence>
<keyword evidence="6" id="KW-0699">rRNA-binding</keyword>
<dbReference type="InterPro" id="IPR014717">
    <property type="entry name" value="Transl_elong_EF1B/ribsomal_bS6"/>
</dbReference>
<evidence type="ECO:0000256" key="6">
    <source>
        <dbReference type="HAMAP-Rule" id="MF_00360"/>
    </source>
</evidence>
<dbReference type="EMBL" id="JAFIDN010000003">
    <property type="protein sequence ID" value="MBP3192223.1"/>
    <property type="molecule type" value="Genomic_DNA"/>
</dbReference>
<dbReference type="PANTHER" id="PTHR21011:SF1">
    <property type="entry name" value="SMALL RIBOSOMAL SUBUNIT PROTEIN BS6M"/>
    <property type="match status" value="1"/>
</dbReference>
<organism evidence="7 8">
    <name type="scientific">Natronogracilivirga saccharolytica</name>
    <dbReference type="NCBI Taxonomy" id="2812953"/>
    <lineage>
        <taxon>Bacteria</taxon>
        <taxon>Pseudomonadati</taxon>
        <taxon>Balneolota</taxon>
        <taxon>Balneolia</taxon>
        <taxon>Balneolales</taxon>
        <taxon>Cyclonatronaceae</taxon>
        <taxon>Natronogracilivirga</taxon>
    </lineage>
</organism>
<dbReference type="PANTHER" id="PTHR21011">
    <property type="entry name" value="MITOCHONDRIAL 28S RIBOSOMAL PROTEIN S6"/>
    <property type="match status" value="1"/>
</dbReference>
<reference evidence="7" key="1">
    <citation type="submission" date="2021-02" db="EMBL/GenBank/DDBJ databases">
        <title>Natronogracilivirga saccharolytica gen. nov. sp. nov. a new anaerobic, haloalkiliphilic carbohydrate-fermenting bacterium from soda lake and proposing of Cyclonatronumiaceae fam. nov. in the phylum Balneolaeota.</title>
        <authorList>
            <person name="Zhilina T.N."/>
            <person name="Sorokin D.Y."/>
            <person name="Zavarzina D.G."/>
            <person name="Toshchakov S.V."/>
            <person name="Kublanov I.V."/>
        </authorList>
    </citation>
    <scope>NUCLEOTIDE SEQUENCE</scope>
    <source>
        <strain evidence="7">Z-1702</strain>
    </source>
</reference>
<evidence type="ECO:0000313" key="8">
    <source>
        <dbReference type="Proteomes" id="UP000673975"/>
    </source>
</evidence>